<accession>A0A016AQT2</accession>
<evidence type="ECO:0000259" key="1">
    <source>
        <dbReference type="Pfam" id="PF08378"/>
    </source>
</evidence>
<feature type="domain" description="NERD" evidence="1">
    <location>
        <begin position="319"/>
        <end position="408"/>
    </location>
</feature>
<gene>
    <name evidence="2" type="ORF">M123_4210</name>
</gene>
<reference evidence="2 3" key="1">
    <citation type="submission" date="2014-02" db="EMBL/GenBank/DDBJ databases">
        <authorList>
            <person name="Sears C."/>
            <person name="Carroll K."/>
            <person name="Sack B.R."/>
            <person name="Qadri F."/>
            <person name="Myers L.L."/>
            <person name="Chung G.-T."/>
            <person name="Escheverria P."/>
            <person name="Fraser C.M."/>
            <person name="Sadzewicz L."/>
            <person name="Shefchek K.A."/>
            <person name="Tallon L."/>
            <person name="Das S.P."/>
            <person name="Daugherty S."/>
            <person name="Mongodin E.F."/>
        </authorList>
    </citation>
    <scope>NUCLEOTIDE SEQUENCE [LARGE SCALE GENOMIC DNA]</scope>
    <source>
        <strain evidence="2 3">3976T8</strain>
    </source>
</reference>
<evidence type="ECO:0000313" key="2">
    <source>
        <dbReference type="EMBL" id="EXZ71498.1"/>
    </source>
</evidence>
<name>A0A016AQT2_BACFG</name>
<dbReference type="AlphaFoldDB" id="A0A016AQT2"/>
<dbReference type="EMBL" id="JGDS01000067">
    <property type="protein sequence ID" value="EXZ71498.1"/>
    <property type="molecule type" value="Genomic_DNA"/>
</dbReference>
<dbReference type="PATRIC" id="fig|1339314.3.peg.4347"/>
<comment type="caution">
    <text evidence="2">The sequence shown here is derived from an EMBL/GenBank/DDBJ whole genome shotgun (WGS) entry which is preliminary data.</text>
</comment>
<proteinExistence type="predicted"/>
<protein>
    <recommendedName>
        <fullName evidence="1">NERD domain-containing protein</fullName>
    </recommendedName>
</protein>
<dbReference type="Pfam" id="PF08378">
    <property type="entry name" value="NERD"/>
    <property type="match status" value="1"/>
</dbReference>
<evidence type="ECO:0000313" key="3">
    <source>
        <dbReference type="Proteomes" id="UP000020938"/>
    </source>
</evidence>
<dbReference type="InterPro" id="IPR011528">
    <property type="entry name" value="NERD"/>
</dbReference>
<dbReference type="RefSeq" id="WP_032598999.1">
    <property type="nucleotide sequence ID" value="NZ_JGDS01000067.1"/>
</dbReference>
<dbReference type="Proteomes" id="UP000020938">
    <property type="component" value="Unassembled WGS sequence"/>
</dbReference>
<sequence length="571" mass="66566">MSIEAKSQELKELVSVYDTGWFLGNLCQLTTCIASNAAKDQLGTLSSPLRQLYFLGGLFISTDSIEDYELQYTHEQWNRIVELLNEIEQEYYKLFFPEEDEAVDENWKKVREVAMPSFLSYFNQGPLNYEEQTLNWVEGLYTQLNDIIELETGIKTEHFVEFYNNLDKLVQANFHTHSTEGKPLRKNWNKYARLQVGTAEDVPDFIKEIGEKNRPLYTFVADYGIINRFYAEELVSDTLTIDQVKIILNLLSCSRSNSDFLYYTSTKPGNPLYEKPIISLEEDMYQVFEVKQVIHAIESLLESLCTKTKENTTKYVSKKGKLLEQNIIDLFGKLLKKEYEVFQGYYVDGCEQDILILWKEYAFIIEAKGYKLREPLRDPNRAFVRIKDDFKGSVGYAYEQTNRVEKKFVEQVPLRIEDENGNLIKEIDTRQYKDGDFSIIVNLQSFGQIQNDLSTLLVLKEDSAYPWVVRFDDLETFLLTLIAKRKAPIYFVNFLIMREKLHGKLFCSDELEVCGGYITETINDNIIDKSDKIATSPDLANIFDEQYRKGMGFKNEKLLREKRSGKAFFWG</sequence>
<organism evidence="2 3">
    <name type="scientific">Bacteroides fragilis str. 3976T8</name>
    <dbReference type="NCBI Taxonomy" id="1339314"/>
    <lineage>
        <taxon>Bacteria</taxon>
        <taxon>Pseudomonadati</taxon>
        <taxon>Bacteroidota</taxon>
        <taxon>Bacteroidia</taxon>
        <taxon>Bacteroidales</taxon>
        <taxon>Bacteroidaceae</taxon>
        <taxon>Bacteroides</taxon>
    </lineage>
</organism>